<feature type="transmembrane region" description="Helical" evidence="8">
    <location>
        <begin position="194"/>
        <end position="214"/>
    </location>
</feature>
<evidence type="ECO:0000256" key="7">
    <source>
        <dbReference type="ARBA" id="ARBA00023136"/>
    </source>
</evidence>
<dbReference type="RefSeq" id="WP_209373621.1">
    <property type="nucleotide sequence ID" value="NZ_JAGIZA010000005.1"/>
</dbReference>
<feature type="transmembrane region" description="Helical" evidence="8">
    <location>
        <begin position="104"/>
        <end position="125"/>
    </location>
</feature>
<feature type="transmembrane region" description="Helical" evidence="8">
    <location>
        <begin position="285"/>
        <end position="306"/>
    </location>
</feature>
<feature type="transmembrane region" description="Helical" evidence="8">
    <location>
        <begin position="38"/>
        <end position="56"/>
    </location>
</feature>
<protein>
    <submittedName>
        <fullName evidence="9">AEC family transporter</fullName>
    </submittedName>
</protein>
<evidence type="ECO:0000256" key="5">
    <source>
        <dbReference type="ARBA" id="ARBA00022692"/>
    </source>
</evidence>
<keyword evidence="10" id="KW-1185">Reference proteome</keyword>
<dbReference type="Proteomes" id="UP000677537">
    <property type="component" value="Unassembled WGS sequence"/>
</dbReference>
<evidence type="ECO:0000256" key="2">
    <source>
        <dbReference type="ARBA" id="ARBA00010145"/>
    </source>
</evidence>
<dbReference type="PANTHER" id="PTHR36838">
    <property type="entry name" value="AUXIN EFFLUX CARRIER FAMILY PROTEIN"/>
    <property type="match status" value="1"/>
</dbReference>
<comment type="similarity">
    <text evidence="2">Belongs to the auxin efflux carrier (TC 2.A.69) family.</text>
</comment>
<keyword evidence="5 8" id="KW-0812">Transmembrane</keyword>
<evidence type="ECO:0000256" key="3">
    <source>
        <dbReference type="ARBA" id="ARBA00022448"/>
    </source>
</evidence>
<evidence type="ECO:0000313" key="10">
    <source>
        <dbReference type="Proteomes" id="UP000677537"/>
    </source>
</evidence>
<dbReference type="Gene3D" id="1.20.1530.20">
    <property type="match status" value="1"/>
</dbReference>
<dbReference type="PANTHER" id="PTHR36838:SF4">
    <property type="entry name" value="AUXIN EFFLUX CARRIER FAMILY PROTEIN"/>
    <property type="match status" value="1"/>
</dbReference>
<dbReference type="GO" id="GO:0005886">
    <property type="term" value="C:plasma membrane"/>
    <property type="evidence" value="ECO:0007669"/>
    <property type="project" value="UniProtKB-SubCell"/>
</dbReference>
<organism evidence="9 10">
    <name type="scientific">Roseomonas indoligenes</name>
    <dbReference type="NCBI Taxonomy" id="2820811"/>
    <lineage>
        <taxon>Bacteria</taxon>
        <taxon>Pseudomonadati</taxon>
        <taxon>Pseudomonadota</taxon>
        <taxon>Alphaproteobacteria</taxon>
        <taxon>Acetobacterales</taxon>
        <taxon>Roseomonadaceae</taxon>
        <taxon>Roseomonas</taxon>
    </lineage>
</organism>
<dbReference type="InterPro" id="IPR038770">
    <property type="entry name" value="Na+/solute_symporter_sf"/>
</dbReference>
<feature type="transmembrane region" description="Helical" evidence="8">
    <location>
        <begin position="7"/>
        <end position="26"/>
    </location>
</feature>
<dbReference type="GO" id="GO:0055085">
    <property type="term" value="P:transmembrane transport"/>
    <property type="evidence" value="ECO:0007669"/>
    <property type="project" value="InterPro"/>
</dbReference>
<dbReference type="EMBL" id="JAGIZA010000005">
    <property type="protein sequence ID" value="MBP0493393.1"/>
    <property type="molecule type" value="Genomic_DNA"/>
</dbReference>
<proteinExistence type="inferred from homology"/>
<evidence type="ECO:0000313" key="9">
    <source>
        <dbReference type="EMBL" id="MBP0493393.1"/>
    </source>
</evidence>
<gene>
    <name evidence="9" type="ORF">J5Y10_11455</name>
</gene>
<dbReference type="InterPro" id="IPR004776">
    <property type="entry name" value="Mem_transp_PIN-like"/>
</dbReference>
<comment type="caution">
    <text evidence="9">The sequence shown here is derived from an EMBL/GenBank/DDBJ whole genome shotgun (WGS) entry which is preliminary data.</text>
</comment>
<feature type="transmembrane region" description="Helical" evidence="8">
    <location>
        <begin position="131"/>
        <end position="150"/>
    </location>
</feature>
<dbReference type="Pfam" id="PF03547">
    <property type="entry name" value="Mem_trans"/>
    <property type="match status" value="1"/>
</dbReference>
<evidence type="ECO:0000256" key="1">
    <source>
        <dbReference type="ARBA" id="ARBA00004651"/>
    </source>
</evidence>
<sequence length="309" mass="31515">MGPWLDAFLPAFGLIALGAVLKRRLLRDDAVWAGIEKLVFWVLLPCLLASSLSSVRLGTVPIAGMAAALWLALLIGAGASLLLARAFGQGHAAGTSVLQGGIRFNNLLGFAIAGAVFGAPGTGLAAVTVGLIVPCVQIIITPVFALGGAGPRPDPWRVLRQVALNPLILGCVLGFVLAGLGGLPPGLGPLARTLGQASVSLGLLAVGAALGAEAMRDRFTLQAATAALKLTAMPALTLALCLALGLEALPATIATVFMAQPTATTAYVMARLMGGDAPLMAAMTTMQHVVAVVTLPLWLFILWAFLPLP</sequence>
<feature type="transmembrane region" description="Helical" evidence="8">
    <location>
        <begin position="162"/>
        <end position="182"/>
    </location>
</feature>
<keyword evidence="7 8" id="KW-0472">Membrane</keyword>
<feature type="transmembrane region" description="Helical" evidence="8">
    <location>
        <begin position="62"/>
        <end position="83"/>
    </location>
</feature>
<evidence type="ECO:0000256" key="6">
    <source>
        <dbReference type="ARBA" id="ARBA00022989"/>
    </source>
</evidence>
<reference evidence="9" key="1">
    <citation type="submission" date="2021-03" db="EMBL/GenBank/DDBJ databases">
        <authorList>
            <person name="So Y."/>
        </authorList>
    </citation>
    <scope>NUCLEOTIDE SEQUENCE</scope>
    <source>
        <strain evidence="9">SG15</strain>
    </source>
</reference>
<name>A0A940S7S2_9PROT</name>
<keyword evidence="3" id="KW-0813">Transport</keyword>
<keyword evidence="6 8" id="KW-1133">Transmembrane helix</keyword>
<comment type="subcellular location">
    <subcellularLocation>
        <location evidence="1">Cell membrane</location>
        <topology evidence="1">Multi-pass membrane protein</topology>
    </subcellularLocation>
</comment>
<dbReference type="AlphaFoldDB" id="A0A940S7S2"/>
<evidence type="ECO:0000256" key="4">
    <source>
        <dbReference type="ARBA" id="ARBA00022475"/>
    </source>
</evidence>
<accession>A0A940S7S2</accession>
<keyword evidence="4" id="KW-1003">Cell membrane</keyword>
<evidence type="ECO:0000256" key="8">
    <source>
        <dbReference type="SAM" id="Phobius"/>
    </source>
</evidence>